<gene>
    <name evidence="6" type="ORF">B446_19790</name>
</gene>
<dbReference type="Pfam" id="PF01839">
    <property type="entry name" value="FG-GAP"/>
    <property type="match status" value="4"/>
</dbReference>
<dbReference type="InterPro" id="IPR013517">
    <property type="entry name" value="FG-GAP"/>
</dbReference>
<dbReference type="RefSeq" id="WP_020941228.1">
    <property type="nucleotide sequence ID" value="NC_021985.1"/>
</dbReference>
<evidence type="ECO:0000256" key="2">
    <source>
        <dbReference type="ARBA" id="ARBA00022737"/>
    </source>
</evidence>
<keyword evidence="1 5" id="KW-0732">Signal</keyword>
<evidence type="ECO:0000256" key="1">
    <source>
        <dbReference type="ARBA" id="ARBA00022729"/>
    </source>
</evidence>
<dbReference type="SMART" id="SM00191">
    <property type="entry name" value="Int_alpha"/>
    <property type="match status" value="6"/>
</dbReference>
<accession>S5VQV9</accession>
<dbReference type="PANTHER" id="PTHR23221:SF7">
    <property type="entry name" value="PHOSPHATIDYLINOSITOL-GLYCAN-SPECIFIC PHOSPHOLIPASE D"/>
    <property type="match status" value="1"/>
</dbReference>
<keyword evidence="6" id="KW-0401">Integrin</keyword>
<protein>
    <submittedName>
        <fullName evidence="6">Integrin-like protein</fullName>
    </submittedName>
</protein>
<name>S5VQV9_STRC3</name>
<dbReference type="GO" id="GO:0016787">
    <property type="term" value="F:hydrolase activity"/>
    <property type="evidence" value="ECO:0007669"/>
    <property type="project" value="UniProtKB-KW"/>
</dbReference>
<dbReference type="STRING" id="1214242.B446_19790"/>
<dbReference type="Gene3D" id="2.130.10.130">
    <property type="entry name" value="Integrin alpha, N-terminal"/>
    <property type="match status" value="4"/>
</dbReference>
<dbReference type="Pfam" id="PF13517">
    <property type="entry name" value="FG-GAP_3"/>
    <property type="match status" value="1"/>
</dbReference>
<dbReference type="InterPro" id="IPR013519">
    <property type="entry name" value="Int_alpha_beta-p"/>
</dbReference>
<dbReference type="InterPro" id="IPR028994">
    <property type="entry name" value="Integrin_alpha_N"/>
</dbReference>
<dbReference type="SUPFAM" id="SSF69318">
    <property type="entry name" value="Integrin alpha N-terminal domain"/>
    <property type="match status" value="1"/>
</dbReference>
<keyword evidence="2" id="KW-0677">Repeat</keyword>
<dbReference type="HOGENOM" id="CLU_016303_1_0_11"/>
<evidence type="ECO:0000256" key="3">
    <source>
        <dbReference type="ARBA" id="ARBA00022801"/>
    </source>
</evidence>
<evidence type="ECO:0000256" key="5">
    <source>
        <dbReference type="SAM" id="SignalP"/>
    </source>
</evidence>
<dbReference type="PATRIC" id="fig|1214242.5.peg.4052"/>
<dbReference type="PROSITE" id="PS51470">
    <property type="entry name" value="FG_GAP"/>
    <property type="match status" value="2"/>
</dbReference>
<dbReference type="EMBL" id="CP006259">
    <property type="protein sequence ID" value="AGS70770.1"/>
    <property type="molecule type" value="Genomic_DNA"/>
</dbReference>
<keyword evidence="4" id="KW-0325">Glycoprotein</keyword>
<dbReference type="Proteomes" id="UP000015423">
    <property type="component" value="Chromosome"/>
</dbReference>
<evidence type="ECO:0000313" key="6">
    <source>
        <dbReference type="EMBL" id="AGS70770.1"/>
    </source>
</evidence>
<dbReference type="eggNOG" id="COG5555">
    <property type="taxonomic scope" value="Bacteria"/>
</dbReference>
<reference evidence="6 7" key="2">
    <citation type="journal article" date="2013" name="J. Biotechnol.">
        <title>Complete genome sequence of the kirromycin producer Streptomyces collinus Tu 365 consisting of a linear chromosome and two linear plasmids.</title>
        <authorList>
            <person name="Ruckert C."/>
            <person name="Szczepanowski R."/>
            <person name="Albersmeier A."/>
            <person name="Goesmann A."/>
            <person name="Iftime D."/>
            <person name="Musiol E.M."/>
            <person name="Blin K."/>
            <person name="Wohlleben W."/>
            <person name="Puhler A."/>
            <person name="Kalinowski J."/>
            <person name="Weber T."/>
        </authorList>
    </citation>
    <scope>NUCLEOTIDE SEQUENCE [LARGE SCALE GENOMIC DNA]</scope>
    <source>
        <strain evidence="7">DSM 40733 / Tue 365</strain>
    </source>
</reference>
<keyword evidence="3" id="KW-0378">Hydrolase</keyword>
<dbReference type="PANTHER" id="PTHR23221">
    <property type="entry name" value="GLYCOSYLPHOSPHATIDYLINOSITOL PHOSPHOLIPASE D"/>
    <property type="match status" value="1"/>
</dbReference>
<evidence type="ECO:0000256" key="4">
    <source>
        <dbReference type="ARBA" id="ARBA00023180"/>
    </source>
</evidence>
<dbReference type="KEGG" id="sci:B446_19790"/>
<keyword evidence="7" id="KW-1185">Reference proteome</keyword>
<proteinExistence type="predicted"/>
<dbReference type="AlphaFoldDB" id="S5VQV9"/>
<reference evidence="7" key="1">
    <citation type="submission" date="2012-10" db="EMBL/GenBank/DDBJ databases">
        <title>The complete genome sequence of Streptomyces collinus Tu 365.</title>
        <authorList>
            <person name="Ruckert C."/>
            <person name="Szczepanowski R."/>
            <person name="Goesmann A."/>
            <person name="Pross E.K."/>
            <person name="Musiol E.M."/>
            <person name="Blin K."/>
            <person name="Wohlleben W."/>
            <person name="Puhler A."/>
            <person name="Weber T."/>
            <person name="Kalinowski J."/>
        </authorList>
    </citation>
    <scope>NUCLEOTIDE SEQUENCE [LARGE SCALE GENOMIC DNA]</scope>
    <source>
        <strain evidence="7">DSM 40733 / Tue 365</strain>
    </source>
</reference>
<dbReference type="GO" id="GO:0007229">
    <property type="term" value="P:integrin-mediated signaling pathway"/>
    <property type="evidence" value="ECO:0007669"/>
    <property type="project" value="UniProtKB-KW"/>
</dbReference>
<sequence length="485" mass="48224">MRTRIRTLATAATVVAAATAGLTLPASAATARTAGDFDGDGYADLAVGVPDGAVGGRAKAGYVTVVWGGPKGIGAHGSIRISQSTPEVPGTPETGDRFGASVALVDLNGDGIAELLVGAPGEDIAGRGKDVGMVEAVAGARHGTRPGSVVLDGPSPSAAYGLSVAAADLTGDGGKEIVIGGRDKVVARVAQGEDSMIATVVTAPMGGRAPVLATGDFTGDGTADLAVGYWSRTPFTQSHVRLWSWDAAEQAMANVWNTDNAGVSALAAGDFDGDGHDDLALGECREIADENIDDPCGPEELAEGGGIHVHYGSARSGSFGYRQQTLNQDTAGVAGVAEDGDRFGAALVVADLDHDGRDDLVAGAPGEAIGRRAGAGAATVLFGGPTGLLDAKGAARSTGLQQDTPRVPGIAETGDAFGTALATGDYDHDGRLDLAVGSPGENAGSGGVWMLPRAGAAGSTAFTPARLGLPSPKSALGYGRHLGGR</sequence>
<evidence type="ECO:0000313" key="7">
    <source>
        <dbReference type="Proteomes" id="UP000015423"/>
    </source>
</evidence>
<organism evidence="6 7">
    <name type="scientific">Streptomyces collinus (strain DSM 40733 / Tue 365)</name>
    <dbReference type="NCBI Taxonomy" id="1214242"/>
    <lineage>
        <taxon>Bacteria</taxon>
        <taxon>Bacillati</taxon>
        <taxon>Actinomycetota</taxon>
        <taxon>Actinomycetes</taxon>
        <taxon>Kitasatosporales</taxon>
        <taxon>Streptomycetaceae</taxon>
        <taxon>Streptomyces</taxon>
    </lineage>
</organism>
<feature type="signal peptide" evidence="5">
    <location>
        <begin position="1"/>
        <end position="28"/>
    </location>
</feature>
<feature type="chain" id="PRO_5004533432" evidence="5">
    <location>
        <begin position="29"/>
        <end position="485"/>
    </location>
</feature>